<organism evidence="2 3">
    <name type="scientific">Actinoplanes derwentensis</name>
    <dbReference type="NCBI Taxonomy" id="113562"/>
    <lineage>
        <taxon>Bacteria</taxon>
        <taxon>Bacillati</taxon>
        <taxon>Actinomycetota</taxon>
        <taxon>Actinomycetes</taxon>
        <taxon>Micromonosporales</taxon>
        <taxon>Micromonosporaceae</taxon>
        <taxon>Actinoplanes</taxon>
    </lineage>
</organism>
<accession>A0A1H2AET0</accession>
<evidence type="ECO:0000313" key="2">
    <source>
        <dbReference type="EMBL" id="SDT44505.1"/>
    </source>
</evidence>
<feature type="transmembrane region" description="Helical" evidence="1">
    <location>
        <begin position="79"/>
        <end position="97"/>
    </location>
</feature>
<gene>
    <name evidence="2" type="ORF">SAMN04489716_3823</name>
</gene>
<name>A0A1H2AET0_9ACTN</name>
<dbReference type="Proteomes" id="UP000198688">
    <property type="component" value="Chromosome I"/>
</dbReference>
<dbReference type="AlphaFoldDB" id="A0A1H2AET0"/>
<dbReference type="OrthoDB" id="3406170at2"/>
<protein>
    <submittedName>
        <fullName evidence="2">Uncharacterized protein</fullName>
    </submittedName>
</protein>
<dbReference type="STRING" id="113562.SAMN04489716_3823"/>
<proteinExistence type="predicted"/>
<dbReference type="RefSeq" id="WP_157751672.1">
    <property type="nucleotide sequence ID" value="NZ_BOMJ01000055.1"/>
</dbReference>
<evidence type="ECO:0000256" key="1">
    <source>
        <dbReference type="SAM" id="Phobius"/>
    </source>
</evidence>
<keyword evidence="1" id="KW-0472">Membrane</keyword>
<keyword evidence="1" id="KW-0812">Transmembrane</keyword>
<sequence length="98" mass="10752">MKVLWALPVMVVLVLVLLPVNDGLYELLVNYDPQGDGQHWERRYYQEVMRRTSGMLAGHLLAFGVGVTLAGTERTERTELLAVAAGTVLGTVALVTAR</sequence>
<keyword evidence="1" id="KW-1133">Transmembrane helix</keyword>
<keyword evidence="3" id="KW-1185">Reference proteome</keyword>
<evidence type="ECO:0000313" key="3">
    <source>
        <dbReference type="Proteomes" id="UP000198688"/>
    </source>
</evidence>
<dbReference type="EMBL" id="LT629758">
    <property type="protein sequence ID" value="SDT44505.1"/>
    <property type="molecule type" value="Genomic_DNA"/>
</dbReference>
<reference evidence="2 3" key="1">
    <citation type="submission" date="2016-10" db="EMBL/GenBank/DDBJ databases">
        <authorList>
            <person name="de Groot N.N."/>
        </authorList>
    </citation>
    <scope>NUCLEOTIDE SEQUENCE [LARGE SCALE GENOMIC DNA]</scope>
    <source>
        <strain evidence="2 3">DSM 43941</strain>
    </source>
</reference>
<feature type="transmembrane region" description="Helical" evidence="1">
    <location>
        <begin position="54"/>
        <end position="72"/>
    </location>
</feature>